<evidence type="ECO:0000256" key="7">
    <source>
        <dbReference type="ARBA" id="ARBA00022723"/>
    </source>
</evidence>
<keyword evidence="12 13" id="KW-0234">DNA repair</keyword>
<comment type="subunit">
    <text evidence="13">Monomer.</text>
</comment>
<dbReference type="PANTHER" id="PTHR11076:SF33">
    <property type="entry name" value="DNA POLYMERASE KAPPA"/>
    <property type="match status" value="1"/>
</dbReference>
<dbReference type="HAMAP" id="MF_01113">
    <property type="entry name" value="DNApol_IV"/>
    <property type="match status" value="1"/>
</dbReference>
<protein>
    <recommendedName>
        <fullName evidence="13">DNA polymerase IV</fullName>
        <shortName evidence="13">Pol IV</shortName>
        <ecNumber evidence="13">2.7.7.7</ecNumber>
    </recommendedName>
</protein>
<dbReference type="EC" id="2.7.7.7" evidence="13"/>
<evidence type="ECO:0000256" key="1">
    <source>
        <dbReference type="ARBA" id="ARBA00004496"/>
    </source>
</evidence>
<evidence type="ECO:0000256" key="4">
    <source>
        <dbReference type="ARBA" id="ARBA00022679"/>
    </source>
</evidence>
<dbReference type="InterPro" id="IPR050116">
    <property type="entry name" value="DNA_polymerase-Y"/>
</dbReference>
<evidence type="ECO:0000313" key="16">
    <source>
        <dbReference type="Proteomes" id="UP000779508"/>
    </source>
</evidence>
<reference evidence="15 16" key="1">
    <citation type="submission" date="2021-06" db="EMBL/GenBank/DDBJ databases">
        <authorList>
            <person name="Sun Q."/>
            <person name="Li D."/>
        </authorList>
    </citation>
    <scope>NUCLEOTIDE SEQUENCE [LARGE SCALE GENOMIC DNA]</scope>
    <source>
        <strain evidence="15 16">MSJ-5</strain>
    </source>
</reference>
<dbReference type="InterPro" id="IPR001126">
    <property type="entry name" value="UmuC"/>
</dbReference>
<evidence type="ECO:0000259" key="14">
    <source>
        <dbReference type="PROSITE" id="PS50173"/>
    </source>
</evidence>
<comment type="catalytic activity">
    <reaction evidence="13">
        <text>DNA(n) + a 2'-deoxyribonucleoside 5'-triphosphate = DNA(n+1) + diphosphate</text>
        <dbReference type="Rhea" id="RHEA:22508"/>
        <dbReference type="Rhea" id="RHEA-COMP:17339"/>
        <dbReference type="Rhea" id="RHEA-COMP:17340"/>
        <dbReference type="ChEBI" id="CHEBI:33019"/>
        <dbReference type="ChEBI" id="CHEBI:61560"/>
        <dbReference type="ChEBI" id="CHEBI:173112"/>
        <dbReference type="EC" id="2.7.7.7"/>
    </reaction>
</comment>
<dbReference type="NCBIfam" id="NF002492">
    <property type="entry name" value="PRK01810.1"/>
    <property type="match status" value="1"/>
</dbReference>
<evidence type="ECO:0000256" key="6">
    <source>
        <dbReference type="ARBA" id="ARBA00022705"/>
    </source>
</evidence>
<evidence type="ECO:0000256" key="13">
    <source>
        <dbReference type="HAMAP-Rule" id="MF_01113"/>
    </source>
</evidence>
<dbReference type="GO" id="GO:0003887">
    <property type="term" value="F:DNA-directed DNA polymerase activity"/>
    <property type="evidence" value="ECO:0007669"/>
    <property type="project" value="UniProtKB-EC"/>
</dbReference>
<dbReference type="InterPro" id="IPR017961">
    <property type="entry name" value="DNA_pol_Y-fam_little_finger"/>
</dbReference>
<evidence type="ECO:0000256" key="9">
    <source>
        <dbReference type="ARBA" id="ARBA00022842"/>
    </source>
</evidence>
<dbReference type="InterPro" id="IPR053848">
    <property type="entry name" value="IMS_HHH_1"/>
</dbReference>
<keyword evidence="4 13" id="KW-0808">Transferase</keyword>
<feature type="site" description="Substrate discrimination" evidence="13">
    <location>
        <position position="14"/>
    </location>
</feature>
<sequence>MQKVIFLVDMNAFFISCEMTRNPNLLGKPAAVAGDPQKRTGIVLAANYEARKFGVKTAMVLHKALKLCPDMILVPPDHNFYQKKSNEVINLLFNYSPIVEKNSIDEAWLDMTGTEGLFGTPFEAASRIMEDIKVNLDLWCSIGISENKFLSKMASNMKKPLGITELWQRDIEHKLWPLPVRAMYRVGEKTSDRLNSLGIKTIGDLAKFDKNYIQEILGKSGMELHQYANGIDFSPVRLEAQDDIKSIGRSTTLPEDLVDIDKLKYILMKLSEDVGMTARKHNKKGRIVQIILKFSDFEVITRQTTVYPTYFTNDIFNAGYNLLKKNIHTYKAVRLIGISLGGFEENYSSEQISLFNIDKDDRHEKVDEVMDKIRNKYGFEKISRASLIKK</sequence>
<dbReference type="NCBIfam" id="NF002677">
    <property type="entry name" value="PRK02406.1"/>
    <property type="match status" value="1"/>
</dbReference>
<keyword evidence="2 13" id="KW-0515">Mutator protein</keyword>
<keyword evidence="3 13" id="KW-0963">Cytoplasm</keyword>
<dbReference type="CDD" id="cd03586">
    <property type="entry name" value="PolY_Pol_IV_kappa"/>
    <property type="match status" value="1"/>
</dbReference>
<keyword evidence="8 13" id="KW-0227">DNA damage</keyword>
<keyword evidence="11 13" id="KW-0238">DNA-binding</keyword>
<keyword evidence="9 13" id="KW-0460">Magnesium</keyword>
<evidence type="ECO:0000256" key="5">
    <source>
        <dbReference type="ARBA" id="ARBA00022695"/>
    </source>
</evidence>
<comment type="subcellular location">
    <subcellularLocation>
        <location evidence="1 13">Cytoplasm</location>
    </subcellularLocation>
</comment>
<keyword evidence="16" id="KW-1185">Reference proteome</keyword>
<evidence type="ECO:0000313" key="15">
    <source>
        <dbReference type="EMBL" id="MBU5677942.1"/>
    </source>
</evidence>
<evidence type="ECO:0000256" key="12">
    <source>
        <dbReference type="ARBA" id="ARBA00023204"/>
    </source>
</evidence>
<evidence type="ECO:0000256" key="8">
    <source>
        <dbReference type="ARBA" id="ARBA00022763"/>
    </source>
</evidence>
<dbReference type="PROSITE" id="PS50173">
    <property type="entry name" value="UMUC"/>
    <property type="match status" value="1"/>
</dbReference>
<organism evidence="15 16">
    <name type="scientific">Alkaliphilus flagellatus</name>
    <dbReference type="NCBI Taxonomy" id="2841507"/>
    <lineage>
        <taxon>Bacteria</taxon>
        <taxon>Bacillati</taxon>
        <taxon>Bacillota</taxon>
        <taxon>Clostridia</taxon>
        <taxon>Peptostreptococcales</taxon>
        <taxon>Natronincolaceae</taxon>
        <taxon>Alkaliphilus</taxon>
    </lineage>
</organism>
<proteinExistence type="inferred from homology"/>
<gene>
    <name evidence="13" type="primary">dinB</name>
    <name evidence="15" type="ORF">KQI88_16105</name>
</gene>
<dbReference type="Pfam" id="PF00817">
    <property type="entry name" value="IMS"/>
    <property type="match status" value="1"/>
</dbReference>
<dbReference type="EMBL" id="JAHLQK010000006">
    <property type="protein sequence ID" value="MBU5677942.1"/>
    <property type="molecule type" value="Genomic_DNA"/>
</dbReference>
<keyword evidence="5 13" id="KW-0548">Nucleotidyltransferase</keyword>
<feature type="binding site" evidence="13">
    <location>
        <position position="9"/>
    </location>
    <ligand>
        <name>Mg(2+)</name>
        <dbReference type="ChEBI" id="CHEBI:18420"/>
    </ligand>
</feature>
<dbReference type="Pfam" id="PF21999">
    <property type="entry name" value="IMS_HHH_1"/>
    <property type="match status" value="1"/>
</dbReference>
<evidence type="ECO:0000256" key="11">
    <source>
        <dbReference type="ARBA" id="ARBA00023125"/>
    </source>
</evidence>
<dbReference type="PANTHER" id="PTHR11076">
    <property type="entry name" value="DNA REPAIR POLYMERASE UMUC / TRANSFERASE FAMILY MEMBER"/>
    <property type="match status" value="1"/>
</dbReference>
<dbReference type="InterPro" id="IPR022880">
    <property type="entry name" value="DNApol_IV"/>
</dbReference>
<feature type="domain" description="UmuC" evidence="14">
    <location>
        <begin position="5"/>
        <end position="187"/>
    </location>
</feature>
<feature type="binding site" evidence="13">
    <location>
        <position position="105"/>
    </location>
    <ligand>
        <name>Mg(2+)</name>
        <dbReference type="ChEBI" id="CHEBI:18420"/>
    </ligand>
</feature>
<comment type="function">
    <text evidence="13">Poorly processive, error-prone DNA polymerase involved in untargeted mutagenesis. Copies undamaged DNA at stalled replication forks, which arise in vivo from mismatched or misaligned primer ends. These misaligned primers can be extended by PolIV. Exhibits no 3'-5' exonuclease (proofreading) activity. May be involved in translesional synthesis, in conjunction with the beta clamp from PolIII.</text>
</comment>
<keyword evidence="10 13" id="KW-0239">DNA-directed DNA polymerase</keyword>
<name>A0ABS6G884_9FIRM</name>
<evidence type="ECO:0000256" key="3">
    <source>
        <dbReference type="ARBA" id="ARBA00022490"/>
    </source>
</evidence>
<evidence type="ECO:0000256" key="10">
    <source>
        <dbReference type="ARBA" id="ARBA00022932"/>
    </source>
</evidence>
<feature type="active site" evidence="13">
    <location>
        <position position="106"/>
    </location>
</feature>
<comment type="caution">
    <text evidence="15">The sequence shown here is derived from an EMBL/GenBank/DDBJ whole genome shotgun (WGS) entry which is preliminary data.</text>
</comment>
<accession>A0ABS6G884</accession>
<dbReference type="Pfam" id="PF11799">
    <property type="entry name" value="IMS_C"/>
    <property type="match status" value="1"/>
</dbReference>
<dbReference type="Proteomes" id="UP000779508">
    <property type="component" value="Unassembled WGS sequence"/>
</dbReference>
<comment type="similarity">
    <text evidence="13">Belongs to the DNA polymerase type-Y family.</text>
</comment>
<keyword evidence="7 13" id="KW-0479">Metal-binding</keyword>
<comment type="cofactor">
    <cofactor evidence="13">
        <name>Mg(2+)</name>
        <dbReference type="ChEBI" id="CHEBI:18420"/>
    </cofactor>
    <text evidence="13">Binds 2 magnesium ions per subunit.</text>
</comment>
<evidence type="ECO:0000256" key="2">
    <source>
        <dbReference type="ARBA" id="ARBA00022457"/>
    </source>
</evidence>
<keyword evidence="6 13" id="KW-0235">DNA replication</keyword>